<evidence type="ECO:0000313" key="1">
    <source>
        <dbReference type="EMBL" id="CAE0500992.1"/>
    </source>
</evidence>
<dbReference type="AlphaFoldDB" id="A0A7S3R2X6"/>
<organism evidence="1">
    <name type="scientific">Dunaliella tertiolecta</name>
    <name type="common">Green alga</name>
    <dbReference type="NCBI Taxonomy" id="3047"/>
    <lineage>
        <taxon>Eukaryota</taxon>
        <taxon>Viridiplantae</taxon>
        <taxon>Chlorophyta</taxon>
        <taxon>core chlorophytes</taxon>
        <taxon>Chlorophyceae</taxon>
        <taxon>CS clade</taxon>
        <taxon>Chlamydomonadales</taxon>
        <taxon>Dunaliellaceae</taxon>
        <taxon>Dunaliella</taxon>
    </lineage>
</organism>
<dbReference type="EMBL" id="HBIP01026604">
    <property type="protein sequence ID" value="CAE0500992.1"/>
    <property type="molecule type" value="Transcribed_RNA"/>
</dbReference>
<gene>
    <name evidence="1" type="ORF">DTER00134_LOCUS16065</name>
</gene>
<reference evidence="1" key="1">
    <citation type="submission" date="2021-01" db="EMBL/GenBank/DDBJ databases">
        <authorList>
            <person name="Corre E."/>
            <person name="Pelletier E."/>
            <person name="Niang G."/>
            <person name="Scheremetjew M."/>
            <person name="Finn R."/>
            <person name="Kale V."/>
            <person name="Holt S."/>
            <person name="Cochrane G."/>
            <person name="Meng A."/>
            <person name="Brown T."/>
            <person name="Cohen L."/>
        </authorList>
    </citation>
    <scope>NUCLEOTIDE SEQUENCE</scope>
    <source>
        <strain evidence="1">CCMP1320</strain>
    </source>
</reference>
<name>A0A7S3R2X6_DUNTE</name>
<sequence length="412" mass="45231">MLVTPLMRQLHALVYTAWAVIPSNLFPRSIAHLPLPPSAQVTCQQLTTHISRYPSSVQIVTNAVQNVNGTTSTSLTFPSTSSASSLCPSPMTTTQKEAHPPKQALGLPSLKTWEFVLIKKPEWDATCKNTLKPDHMKACANCGITAFNASANFTARKLSHWPSGKRTPAALAFPHLVQSMTVEPGMPSSIESKFWTCQNCSKTGEDGKISAKGLARAQYVVPEPHEYKSAILNQDPPTMQLMSIVDTTISYSKRMTAFATGGVSSISSLCGPLIHYASNSRVYLRHATDELFRILGIMKLCNPIIQRFATMLERENPTNGIPILTANDTKGIVEREEQRDPRGVDESHPRHMGLAFHMPMGSSMLPNRSRASIPRADYTENVGSVQRRGNSSALLRGLCWSFFKKNVCAGCF</sequence>
<proteinExistence type="predicted"/>
<protein>
    <submittedName>
        <fullName evidence="1">Uncharacterized protein</fullName>
    </submittedName>
</protein>
<accession>A0A7S3R2X6</accession>